<dbReference type="PANTHER" id="PTHR31506">
    <property type="entry name" value="BES1/BZR1 HOMOLOG PROTEIN 3-RELATED"/>
    <property type="match status" value="1"/>
</dbReference>
<dbReference type="GO" id="GO:0005634">
    <property type="term" value="C:nucleus"/>
    <property type="evidence" value="ECO:0007669"/>
    <property type="project" value="UniProtKB-SubCell"/>
</dbReference>
<feature type="compositionally biased region" description="Basic and acidic residues" evidence="6">
    <location>
        <begin position="16"/>
        <end position="25"/>
    </location>
</feature>
<evidence type="ECO:0000256" key="4">
    <source>
        <dbReference type="ARBA" id="ARBA00023163"/>
    </source>
</evidence>
<organism evidence="8 9">
    <name type="scientific">Forsythia ovata</name>
    <dbReference type="NCBI Taxonomy" id="205694"/>
    <lineage>
        <taxon>Eukaryota</taxon>
        <taxon>Viridiplantae</taxon>
        <taxon>Streptophyta</taxon>
        <taxon>Embryophyta</taxon>
        <taxon>Tracheophyta</taxon>
        <taxon>Spermatophyta</taxon>
        <taxon>Magnoliopsida</taxon>
        <taxon>eudicotyledons</taxon>
        <taxon>Gunneridae</taxon>
        <taxon>Pentapetalae</taxon>
        <taxon>asterids</taxon>
        <taxon>lamiids</taxon>
        <taxon>Lamiales</taxon>
        <taxon>Oleaceae</taxon>
        <taxon>Forsythieae</taxon>
        <taxon>Forsythia</taxon>
    </lineage>
</organism>
<dbReference type="Proteomes" id="UP001604277">
    <property type="component" value="Unassembled WGS sequence"/>
</dbReference>
<keyword evidence="9" id="KW-1185">Reference proteome</keyword>
<comment type="subcellular location">
    <subcellularLocation>
        <location evidence="5">Nucleus</location>
    </subcellularLocation>
</comment>
<evidence type="ECO:0000256" key="5">
    <source>
        <dbReference type="RuleBase" id="RU369040"/>
    </source>
</evidence>
<dbReference type="AlphaFoldDB" id="A0ABD1NY19"/>
<keyword evidence="2 5" id="KW-0805">Transcription regulation</keyword>
<evidence type="ECO:0000313" key="8">
    <source>
        <dbReference type="EMBL" id="KAL2456507.1"/>
    </source>
</evidence>
<dbReference type="Pfam" id="PF05687">
    <property type="entry name" value="BES1_N"/>
    <property type="match status" value="1"/>
</dbReference>
<keyword evidence="4 5" id="KW-0804">Transcription</keyword>
<dbReference type="InterPro" id="IPR033264">
    <property type="entry name" value="BZR"/>
</dbReference>
<comment type="caution">
    <text evidence="8">The sequence shown here is derived from an EMBL/GenBank/DDBJ whole genome shotgun (WGS) entry which is preliminary data.</text>
</comment>
<dbReference type="InterPro" id="IPR008540">
    <property type="entry name" value="BES1_N"/>
</dbReference>
<keyword evidence="3 5" id="KW-0238">DNA-binding</keyword>
<feature type="region of interest" description="Disordered" evidence="6">
    <location>
        <begin position="1"/>
        <end position="26"/>
    </location>
</feature>
<comment type="similarity">
    <text evidence="1 5">Belongs to the BZR/LAT61 family.</text>
</comment>
<dbReference type="PANTHER" id="PTHR31506:SF4">
    <property type="entry name" value="BES1_BZR1 PLANT TRANSCRIPTION FACTOR N-TERMINAL DOMAIN-CONTAINING PROTEIN"/>
    <property type="match status" value="1"/>
</dbReference>
<protein>
    <recommendedName>
        <fullName evidence="5">Protein BZR1 homolog</fullName>
    </recommendedName>
    <alternativeName>
        <fullName evidence="5">Protein BRASSINAZOLE-RESISTANT 1 homolog</fullName>
    </alternativeName>
</protein>
<keyword evidence="5" id="KW-1070">Brassinosteroid signaling pathway</keyword>
<evidence type="ECO:0000256" key="1">
    <source>
        <dbReference type="ARBA" id="ARBA00005909"/>
    </source>
</evidence>
<proteinExistence type="inferred from homology"/>
<comment type="function">
    <text evidence="5">Functions in brassinosteroid signaling. May function as transcriptional repressor.</text>
</comment>
<evidence type="ECO:0000256" key="2">
    <source>
        <dbReference type="ARBA" id="ARBA00023015"/>
    </source>
</evidence>
<reference evidence="9" key="1">
    <citation type="submission" date="2024-07" db="EMBL/GenBank/DDBJ databases">
        <title>Two chromosome-level genome assemblies of Korean endemic species Abeliophyllum distichum and Forsythia ovata (Oleaceae).</title>
        <authorList>
            <person name="Jang H."/>
        </authorList>
    </citation>
    <scope>NUCLEOTIDE SEQUENCE [LARGE SCALE GENOMIC DNA]</scope>
</reference>
<accession>A0ABD1NY19</accession>
<evidence type="ECO:0000313" key="9">
    <source>
        <dbReference type="Proteomes" id="UP001604277"/>
    </source>
</evidence>
<sequence length="173" mass="18580">MKEDGRVRNRGNVRSAVEKERTKMRERQRRSITTKIFHGLRQHGGYRLSPRADINQVLRHLAQEAGWGISVCPLCGGGRKGATPTPTSSFMGANTAIGGGECSTTALPRRIIIGDPNVLHHSSCSLPFYGGCGPSSSSTTLAIPCTSSSHHHDDTLMAIYTCAAATASVIYQE</sequence>
<feature type="domain" description="BES1/BZR1 plant transcription factor N-terminal" evidence="7">
    <location>
        <begin position="11"/>
        <end position="143"/>
    </location>
</feature>
<dbReference type="GO" id="GO:0003677">
    <property type="term" value="F:DNA binding"/>
    <property type="evidence" value="ECO:0007669"/>
    <property type="project" value="UniProtKB-UniRule"/>
</dbReference>
<evidence type="ECO:0000256" key="6">
    <source>
        <dbReference type="SAM" id="MobiDB-lite"/>
    </source>
</evidence>
<evidence type="ECO:0000259" key="7">
    <source>
        <dbReference type="Pfam" id="PF05687"/>
    </source>
</evidence>
<name>A0ABD1NY19_9LAMI</name>
<dbReference type="GO" id="GO:0009742">
    <property type="term" value="P:brassinosteroid mediated signaling pathway"/>
    <property type="evidence" value="ECO:0007669"/>
    <property type="project" value="UniProtKB-UniRule"/>
</dbReference>
<evidence type="ECO:0000256" key="3">
    <source>
        <dbReference type="ARBA" id="ARBA00023125"/>
    </source>
</evidence>
<dbReference type="GO" id="GO:0003700">
    <property type="term" value="F:DNA-binding transcription factor activity"/>
    <property type="evidence" value="ECO:0007669"/>
    <property type="project" value="UniProtKB-UniRule"/>
</dbReference>
<dbReference type="EMBL" id="JBFOLJ010000062">
    <property type="protein sequence ID" value="KAL2456507.1"/>
    <property type="molecule type" value="Genomic_DNA"/>
</dbReference>
<gene>
    <name evidence="8" type="ORF">Fot_56827</name>
</gene>